<keyword evidence="3" id="KW-0479">Metal-binding</keyword>
<evidence type="ECO:0000256" key="6">
    <source>
        <dbReference type="ARBA" id="ARBA00022837"/>
    </source>
</evidence>
<proteinExistence type="predicted"/>
<keyword evidence="9" id="KW-0732">Signal</keyword>
<protein>
    <submittedName>
        <fullName evidence="11">S8/S53 family peptidase</fullName>
    </submittedName>
</protein>
<dbReference type="Pfam" id="PF09286">
    <property type="entry name" value="Pro-kuma_activ"/>
    <property type="match status" value="1"/>
</dbReference>
<gene>
    <name evidence="11" type="ORF">KGQ19_35850</name>
</gene>
<evidence type="ECO:0000256" key="2">
    <source>
        <dbReference type="ARBA" id="ARBA00022670"/>
    </source>
</evidence>
<keyword evidence="12" id="KW-1185">Reference proteome</keyword>
<evidence type="ECO:0000256" key="9">
    <source>
        <dbReference type="SAM" id="SignalP"/>
    </source>
</evidence>
<evidence type="ECO:0000256" key="4">
    <source>
        <dbReference type="ARBA" id="ARBA00022801"/>
    </source>
</evidence>
<feature type="chain" id="PRO_5045089165" evidence="9">
    <location>
        <begin position="22"/>
        <end position="692"/>
    </location>
</feature>
<dbReference type="PANTHER" id="PTHR14218">
    <property type="entry name" value="PROTEASE S8 TRIPEPTIDYL PEPTIDASE I CLN2"/>
    <property type="match status" value="1"/>
</dbReference>
<dbReference type="CDD" id="cd04056">
    <property type="entry name" value="Peptidases_S53"/>
    <property type="match status" value="1"/>
</dbReference>
<feature type="domain" description="Peptidase S53" evidence="10">
    <location>
        <begin position="264"/>
        <end position="692"/>
    </location>
</feature>
<keyword evidence="6" id="KW-0106">Calcium</keyword>
<keyword evidence="5" id="KW-0720">Serine protease</keyword>
<comment type="caution">
    <text evidence="11">The sequence shown here is derived from an EMBL/GenBank/DDBJ whole genome shotgun (WGS) entry which is preliminary data.</text>
</comment>
<dbReference type="Proteomes" id="UP000730482">
    <property type="component" value="Unassembled WGS sequence"/>
</dbReference>
<dbReference type="PROSITE" id="PS51695">
    <property type="entry name" value="SEDOLISIN"/>
    <property type="match status" value="1"/>
</dbReference>
<dbReference type="RefSeq" id="WP_212017637.1">
    <property type="nucleotide sequence ID" value="NZ_JAAFYZ010000178.1"/>
</dbReference>
<feature type="compositionally biased region" description="Polar residues" evidence="8">
    <location>
        <begin position="212"/>
        <end position="239"/>
    </location>
</feature>
<evidence type="ECO:0000313" key="11">
    <source>
        <dbReference type="EMBL" id="MBS2552243.1"/>
    </source>
</evidence>
<feature type="signal peptide" evidence="9">
    <location>
        <begin position="1"/>
        <end position="21"/>
    </location>
</feature>
<evidence type="ECO:0000256" key="3">
    <source>
        <dbReference type="ARBA" id="ARBA00022723"/>
    </source>
</evidence>
<dbReference type="PANTHER" id="PTHR14218:SF15">
    <property type="entry name" value="TRIPEPTIDYL-PEPTIDASE 1"/>
    <property type="match status" value="1"/>
</dbReference>
<evidence type="ECO:0000313" key="12">
    <source>
        <dbReference type="Proteomes" id="UP000730482"/>
    </source>
</evidence>
<dbReference type="InterPro" id="IPR050819">
    <property type="entry name" value="Tripeptidyl-peptidase_I"/>
</dbReference>
<keyword evidence="7" id="KW-0865">Zymogen</keyword>
<dbReference type="InterPro" id="IPR036852">
    <property type="entry name" value="Peptidase_S8/S53_dom_sf"/>
</dbReference>
<evidence type="ECO:0000256" key="5">
    <source>
        <dbReference type="ARBA" id="ARBA00022825"/>
    </source>
</evidence>
<evidence type="ECO:0000256" key="1">
    <source>
        <dbReference type="ARBA" id="ARBA00001913"/>
    </source>
</evidence>
<evidence type="ECO:0000259" key="10">
    <source>
        <dbReference type="PROSITE" id="PS51695"/>
    </source>
</evidence>
<keyword evidence="2" id="KW-0645">Protease</keyword>
<reference evidence="11 12" key="1">
    <citation type="submission" date="2020-02" db="EMBL/GenBank/DDBJ databases">
        <title>Acidophilic actinobacteria isolated from forest soil.</title>
        <authorList>
            <person name="Golinska P."/>
        </authorList>
    </citation>
    <scope>NUCLEOTIDE SEQUENCE [LARGE SCALE GENOMIC DNA]</scope>
    <source>
        <strain evidence="11 12">NL8</strain>
    </source>
</reference>
<accession>A0ABS5L1N3</accession>
<dbReference type="CDD" id="cd11377">
    <property type="entry name" value="Pro-peptidase_S53"/>
    <property type="match status" value="1"/>
</dbReference>
<feature type="compositionally biased region" description="Gly residues" evidence="8">
    <location>
        <begin position="179"/>
        <end position="196"/>
    </location>
</feature>
<keyword evidence="4" id="KW-0378">Hydrolase</keyword>
<evidence type="ECO:0000256" key="7">
    <source>
        <dbReference type="ARBA" id="ARBA00023145"/>
    </source>
</evidence>
<feature type="region of interest" description="Disordered" evidence="8">
    <location>
        <begin position="172"/>
        <end position="255"/>
    </location>
</feature>
<dbReference type="Gene3D" id="3.40.50.200">
    <property type="entry name" value="Peptidase S8/S53 domain"/>
    <property type="match status" value="1"/>
</dbReference>
<evidence type="ECO:0000256" key="8">
    <source>
        <dbReference type="SAM" id="MobiDB-lite"/>
    </source>
</evidence>
<dbReference type="SUPFAM" id="SSF54897">
    <property type="entry name" value="Protease propeptides/inhibitors"/>
    <property type="match status" value="1"/>
</dbReference>
<dbReference type="SMART" id="SM00944">
    <property type="entry name" value="Pro-kuma_activ"/>
    <property type="match status" value="1"/>
</dbReference>
<dbReference type="EMBL" id="JAAFYZ010000178">
    <property type="protein sequence ID" value="MBS2552243.1"/>
    <property type="molecule type" value="Genomic_DNA"/>
</dbReference>
<organism evidence="11 12">
    <name type="scientific">Catenulispora pinistramenti</name>
    <dbReference type="NCBI Taxonomy" id="2705254"/>
    <lineage>
        <taxon>Bacteria</taxon>
        <taxon>Bacillati</taxon>
        <taxon>Actinomycetota</taxon>
        <taxon>Actinomycetes</taxon>
        <taxon>Catenulisporales</taxon>
        <taxon>Catenulisporaceae</taxon>
        <taxon>Catenulispora</taxon>
    </lineage>
</organism>
<sequence>MLRYLGCAMAVALLAAGTADAAAGGTAGAPAPGGGGPVRVRIGLAGRDPAGLEAFARAVSTPGGAQYGHYLTPAQARARFGPSDAQVKAVREWLGKAGMHVTGQDSHWIDASGNAGAVRAAFGEGTRTPGLPRDVAGAVANVAQIGQSQVRGMREGATAAISARQGLAGHPIGTSTLGFSGGGDGTPAHSDGGGPLGDDLPEHPDVVHSGGAASQTPDTAPQKSEATPQTRSAAPSCSPTWGALTADPSLPSGYSDPEPVDVCGYVPSQLRTAYGVDASGLTGSGVTVAVVDAYGSPTMLADANRFAQDHGDQPFAANQYQETVTSNQWTHTTDGVCQTPGDWAGEEALDVETVHGMAPGATVHYFGSNSCADQDINATLANIVDSHAADMVSSSFGETMHRASGSIDPALISQATQLFQYAASEGIGFYFATGDCGDDSVRTGPGCDPQSARAQTEWPVSSPWVTGVGGTALALGDGGSPLWQAAMGDRRSALSDDGKSWTPFPGDFYFGGGGGTSEDFQQPAYQKGVVPDALATTLGTGAKAAAPMRTLPDVAMDGDLLTAVQVGLTDPTSGQYGEIPVGGTSAAAPMFAATQADGQQARVAAGGKPIGFADPDVYQRATSATFTDVVARPAGAPADISTVLDLGTDQQGKRQVRLFELGHDQGLTAGAGYDLATGLGSPREEYLNSFKH</sequence>
<dbReference type="InterPro" id="IPR030400">
    <property type="entry name" value="Sedolisin_dom"/>
</dbReference>
<name>A0ABS5L1N3_9ACTN</name>
<comment type="cofactor">
    <cofactor evidence="1">
        <name>Ca(2+)</name>
        <dbReference type="ChEBI" id="CHEBI:29108"/>
    </cofactor>
</comment>
<dbReference type="InterPro" id="IPR015366">
    <property type="entry name" value="S53_propep"/>
</dbReference>
<dbReference type="SUPFAM" id="SSF52743">
    <property type="entry name" value="Subtilisin-like"/>
    <property type="match status" value="1"/>
</dbReference>